<protein>
    <submittedName>
        <fullName evidence="2">Uncharacterized protein</fullName>
    </submittedName>
</protein>
<dbReference type="Proteomes" id="UP000887576">
    <property type="component" value="Unplaced"/>
</dbReference>
<dbReference type="WBParaSite" id="JU765_v2.g3486.t1">
    <property type="protein sequence ID" value="JU765_v2.g3486.t1"/>
    <property type="gene ID" value="JU765_v2.g3486"/>
</dbReference>
<evidence type="ECO:0000313" key="1">
    <source>
        <dbReference type="Proteomes" id="UP000887576"/>
    </source>
</evidence>
<name>A0AC34R581_9BILA</name>
<sequence>MKEETKILEEKVVNMVKEFGNALEEMGKDNQILKKKYGKMLVLNGNLKKMNQKDGSTNDNNDQIHGERAEKRKDNPEDDVETKKRKIEQKPQLLADKTKTVDENLSKDNYIGTFQPRTPIF</sequence>
<proteinExistence type="predicted"/>
<reference evidence="2" key="1">
    <citation type="submission" date="2022-11" db="UniProtKB">
        <authorList>
            <consortium name="WormBaseParasite"/>
        </authorList>
    </citation>
    <scope>IDENTIFICATION</scope>
</reference>
<organism evidence="1 2">
    <name type="scientific">Panagrolaimus sp. JU765</name>
    <dbReference type="NCBI Taxonomy" id="591449"/>
    <lineage>
        <taxon>Eukaryota</taxon>
        <taxon>Metazoa</taxon>
        <taxon>Ecdysozoa</taxon>
        <taxon>Nematoda</taxon>
        <taxon>Chromadorea</taxon>
        <taxon>Rhabditida</taxon>
        <taxon>Tylenchina</taxon>
        <taxon>Panagrolaimomorpha</taxon>
        <taxon>Panagrolaimoidea</taxon>
        <taxon>Panagrolaimidae</taxon>
        <taxon>Panagrolaimus</taxon>
    </lineage>
</organism>
<accession>A0AC34R581</accession>
<evidence type="ECO:0000313" key="2">
    <source>
        <dbReference type="WBParaSite" id="JU765_v2.g3486.t1"/>
    </source>
</evidence>